<keyword evidence="7" id="KW-0479">Metal-binding</keyword>
<feature type="transmembrane region" description="Helical" evidence="13">
    <location>
        <begin position="141"/>
        <end position="167"/>
    </location>
</feature>
<dbReference type="InterPro" id="IPR008915">
    <property type="entry name" value="Peptidase_M50"/>
</dbReference>
<accession>A0A932M1Z9</accession>
<evidence type="ECO:0000256" key="4">
    <source>
        <dbReference type="ARBA" id="ARBA00022475"/>
    </source>
</evidence>
<keyword evidence="5 15" id="KW-0645">Protease</keyword>
<dbReference type="EMBL" id="JACPSX010000257">
    <property type="protein sequence ID" value="MBI3016015.1"/>
    <property type="molecule type" value="Genomic_DNA"/>
</dbReference>
<evidence type="ECO:0000256" key="13">
    <source>
        <dbReference type="SAM" id="Phobius"/>
    </source>
</evidence>
<evidence type="ECO:0000259" key="14">
    <source>
        <dbReference type="Pfam" id="PF02163"/>
    </source>
</evidence>
<keyword evidence="11" id="KW-0482">Metalloprotease</keyword>
<evidence type="ECO:0000256" key="5">
    <source>
        <dbReference type="ARBA" id="ARBA00022670"/>
    </source>
</evidence>
<dbReference type="PANTHER" id="PTHR35864:SF1">
    <property type="entry name" value="ZINC METALLOPROTEASE YWHC-RELATED"/>
    <property type="match status" value="1"/>
</dbReference>
<feature type="domain" description="Peptidase M50" evidence="14">
    <location>
        <begin position="14"/>
        <end position="202"/>
    </location>
</feature>
<evidence type="ECO:0000256" key="6">
    <source>
        <dbReference type="ARBA" id="ARBA00022692"/>
    </source>
</evidence>
<reference evidence="15" key="1">
    <citation type="submission" date="2020-07" db="EMBL/GenBank/DDBJ databases">
        <title>Huge and variable diversity of episymbiotic CPR bacteria and DPANN archaea in groundwater ecosystems.</title>
        <authorList>
            <person name="He C.Y."/>
            <person name="Keren R."/>
            <person name="Whittaker M."/>
            <person name="Farag I.F."/>
            <person name="Doudna J."/>
            <person name="Cate J.H.D."/>
            <person name="Banfield J.F."/>
        </authorList>
    </citation>
    <scope>NUCLEOTIDE SEQUENCE</scope>
    <source>
        <strain evidence="15">NC_groundwater_717_Ag_S-0.2um_59_8</strain>
    </source>
</reference>
<feature type="transmembrane region" description="Helical" evidence="13">
    <location>
        <begin position="51"/>
        <end position="75"/>
    </location>
</feature>
<keyword evidence="4" id="KW-1003">Cell membrane</keyword>
<protein>
    <submittedName>
        <fullName evidence="15">Site-2 protease family protein</fullName>
    </submittedName>
</protein>
<evidence type="ECO:0000256" key="8">
    <source>
        <dbReference type="ARBA" id="ARBA00022801"/>
    </source>
</evidence>
<evidence type="ECO:0000256" key="3">
    <source>
        <dbReference type="ARBA" id="ARBA00007931"/>
    </source>
</evidence>
<dbReference type="InterPro" id="IPR044537">
    <property type="entry name" value="Rip2-like"/>
</dbReference>
<evidence type="ECO:0000256" key="9">
    <source>
        <dbReference type="ARBA" id="ARBA00022833"/>
    </source>
</evidence>
<keyword evidence="12 13" id="KW-0472">Membrane</keyword>
<comment type="subcellular location">
    <subcellularLocation>
        <location evidence="2">Cell membrane</location>
        <topology evidence="2">Multi-pass membrane protein</topology>
    </subcellularLocation>
</comment>
<evidence type="ECO:0000256" key="11">
    <source>
        <dbReference type="ARBA" id="ARBA00023049"/>
    </source>
</evidence>
<dbReference type="Proteomes" id="UP000741360">
    <property type="component" value="Unassembled WGS sequence"/>
</dbReference>
<comment type="cofactor">
    <cofactor evidence="1">
        <name>Zn(2+)</name>
        <dbReference type="ChEBI" id="CHEBI:29105"/>
    </cofactor>
</comment>
<feature type="transmembrane region" description="Helical" evidence="13">
    <location>
        <begin position="7"/>
        <end position="31"/>
    </location>
</feature>
<dbReference type="GO" id="GO:0005886">
    <property type="term" value="C:plasma membrane"/>
    <property type="evidence" value="ECO:0007669"/>
    <property type="project" value="UniProtKB-SubCell"/>
</dbReference>
<evidence type="ECO:0000313" key="16">
    <source>
        <dbReference type="Proteomes" id="UP000741360"/>
    </source>
</evidence>
<evidence type="ECO:0000256" key="7">
    <source>
        <dbReference type="ARBA" id="ARBA00022723"/>
    </source>
</evidence>
<dbReference type="InterPro" id="IPR052348">
    <property type="entry name" value="Metallopeptidase_M50B"/>
</dbReference>
<dbReference type="GO" id="GO:0046872">
    <property type="term" value="F:metal ion binding"/>
    <property type="evidence" value="ECO:0007669"/>
    <property type="project" value="UniProtKB-KW"/>
</dbReference>
<comment type="caution">
    <text evidence="15">The sequence shown here is derived from an EMBL/GenBank/DDBJ whole genome shotgun (WGS) entry which is preliminary data.</text>
</comment>
<evidence type="ECO:0000256" key="2">
    <source>
        <dbReference type="ARBA" id="ARBA00004651"/>
    </source>
</evidence>
<name>A0A932M1Z9_UNCTE</name>
<organism evidence="15 16">
    <name type="scientific">Tectimicrobiota bacterium</name>
    <dbReference type="NCBI Taxonomy" id="2528274"/>
    <lineage>
        <taxon>Bacteria</taxon>
        <taxon>Pseudomonadati</taxon>
        <taxon>Nitrospinota/Tectimicrobiota group</taxon>
        <taxon>Candidatus Tectimicrobiota</taxon>
    </lineage>
</organism>
<gene>
    <name evidence="15" type="ORF">HYY65_13370</name>
</gene>
<dbReference type="GO" id="GO:0006508">
    <property type="term" value="P:proteolysis"/>
    <property type="evidence" value="ECO:0007669"/>
    <property type="project" value="UniProtKB-KW"/>
</dbReference>
<keyword evidence="8" id="KW-0378">Hydrolase</keyword>
<proteinExistence type="inferred from homology"/>
<evidence type="ECO:0000313" key="15">
    <source>
        <dbReference type="EMBL" id="MBI3016015.1"/>
    </source>
</evidence>
<keyword evidence="10 13" id="KW-1133">Transmembrane helix</keyword>
<feature type="transmembrane region" description="Helical" evidence="13">
    <location>
        <begin position="212"/>
        <end position="231"/>
    </location>
</feature>
<dbReference type="Pfam" id="PF02163">
    <property type="entry name" value="Peptidase_M50"/>
    <property type="match status" value="1"/>
</dbReference>
<evidence type="ECO:0000256" key="10">
    <source>
        <dbReference type="ARBA" id="ARBA00022989"/>
    </source>
</evidence>
<comment type="similarity">
    <text evidence="3">Belongs to the peptidase M50B family.</text>
</comment>
<dbReference type="AlphaFoldDB" id="A0A932M1Z9"/>
<feature type="transmembrane region" description="Helical" evidence="13">
    <location>
        <begin position="96"/>
        <end position="121"/>
    </location>
</feature>
<evidence type="ECO:0000256" key="12">
    <source>
        <dbReference type="ARBA" id="ARBA00023136"/>
    </source>
</evidence>
<dbReference type="CDD" id="cd06158">
    <property type="entry name" value="S2P-M50_like_1"/>
    <property type="match status" value="1"/>
</dbReference>
<sequence>MDIRSLVLTISIVAVPIIVAIVLHEVAHGWVAWRLGDPTAKMLGRLTLNPLAHVDIFGTILLPLILLLSRSGILFGYAKPVPVNFLNLRRPKQDMVWVAAAGPAMNLVLALLGGIAFRVLMGMGSDLPVRGTQTGVPLSAYFLQPVLLMLIKGVQINVLLAVFNLIPIPPADGGRILVGLLPPGPARLVSQVEPVGMVLLMVFLLFDPLNLFSHTVLSVIHSLTLFFLGTWRL</sequence>
<evidence type="ECO:0000256" key="1">
    <source>
        <dbReference type="ARBA" id="ARBA00001947"/>
    </source>
</evidence>
<dbReference type="PANTHER" id="PTHR35864">
    <property type="entry name" value="ZINC METALLOPROTEASE MJ0611-RELATED"/>
    <property type="match status" value="1"/>
</dbReference>
<dbReference type="GO" id="GO:0008237">
    <property type="term" value="F:metallopeptidase activity"/>
    <property type="evidence" value="ECO:0007669"/>
    <property type="project" value="UniProtKB-KW"/>
</dbReference>
<keyword evidence="6 13" id="KW-0812">Transmembrane</keyword>
<keyword evidence="9" id="KW-0862">Zinc</keyword>